<name>A0ABV3V2H9_9MICC</name>
<keyword evidence="3 6" id="KW-1133">Transmembrane helix</keyword>
<comment type="subcellular location">
    <subcellularLocation>
        <location evidence="1">Membrane</location>
        <topology evidence="1">Multi-pass membrane protein</topology>
    </subcellularLocation>
</comment>
<keyword evidence="9" id="KW-1185">Reference proteome</keyword>
<dbReference type="Proteomes" id="UP001558481">
    <property type="component" value="Unassembled WGS sequence"/>
</dbReference>
<feature type="transmembrane region" description="Helical" evidence="6">
    <location>
        <begin position="56"/>
        <end position="76"/>
    </location>
</feature>
<feature type="domain" description="RDD" evidence="7">
    <location>
        <begin position="19"/>
        <end position="145"/>
    </location>
</feature>
<proteinExistence type="predicted"/>
<dbReference type="InterPro" id="IPR010432">
    <property type="entry name" value="RDD"/>
</dbReference>
<evidence type="ECO:0000259" key="7">
    <source>
        <dbReference type="Pfam" id="PF06271"/>
    </source>
</evidence>
<evidence type="ECO:0000256" key="4">
    <source>
        <dbReference type="ARBA" id="ARBA00023136"/>
    </source>
</evidence>
<dbReference type="RefSeq" id="WP_095796579.1">
    <property type="nucleotide sequence ID" value="NZ_JALXKX010000024.1"/>
</dbReference>
<reference evidence="8 9" key="1">
    <citation type="journal article" date="2024" name="Fungal Genet. Biol.">
        <title>The porcine skin microbiome exhibits broad fungal antagonism.</title>
        <authorList>
            <person name="De La Cruz K.F."/>
            <person name="Townsend E.C."/>
            <person name="Alex Cheong J.Z."/>
            <person name="Salamzade R."/>
            <person name="Liu A."/>
            <person name="Sandstrom S."/>
            <person name="Davila E."/>
            <person name="Huang L."/>
            <person name="Xu K.H."/>
            <person name="Wu S.Y."/>
            <person name="Meudt J.J."/>
            <person name="Shanmuganayagam D."/>
            <person name="Gibson A.L.F."/>
            <person name="Kalan L.R."/>
        </authorList>
    </citation>
    <scope>NUCLEOTIDE SEQUENCE [LARGE SCALE GENOMIC DNA]</scope>
    <source>
        <strain evidence="8 9">LK2625</strain>
    </source>
</reference>
<sequence>MSTRSGPTARADKRLGVVRLVAWIIDWVCILGWVGLTAAVGVPLHLAGLTGGLSYFQLNLIGALVVVVPVVLAAAVTESRPRAATPGKRLTGLRVSKGHGGPSVWAALVRNALKIGVPWLIGHAAVFALTMPGDTSGAVPPIVWLLTAFSYALPIAYVASLFLHTGRTPYDAATGTSVVRVPTHHGHATISSPTPPGPGKSPLRTRIVPE</sequence>
<feature type="transmembrane region" description="Helical" evidence="6">
    <location>
        <begin position="112"/>
        <end position="130"/>
    </location>
</feature>
<evidence type="ECO:0000256" key="1">
    <source>
        <dbReference type="ARBA" id="ARBA00004141"/>
    </source>
</evidence>
<evidence type="ECO:0000256" key="2">
    <source>
        <dbReference type="ARBA" id="ARBA00022692"/>
    </source>
</evidence>
<feature type="region of interest" description="Disordered" evidence="5">
    <location>
        <begin position="185"/>
        <end position="210"/>
    </location>
</feature>
<feature type="transmembrane region" description="Helical" evidence="6">
    <location>
        <begin position="142"/>
        <end position="163"/>
    </location>
</feature>
<evidence type="ECO:0000313" key="8">
    <source>
        <dbReference type="EMBL" id="MEX3594924.1"/>
    </source>
</evidence>
<evidence type="ECO:0000256" key="3">
    <source>
        <dbReference type="ARBA" id="ARBA00022989"/>
    </source>
</evidence>
<dbReference type="EMBL" id="JAYWLU010000009">
    <property type="protein sequence ID" value="MEX3594924.1"/>
    <property type="molecule type" value="Genomic_DNA"/>
</dbReference>
<comment type="caution">
    <text evidence="8">The sequence shown here is derived from an EMBL/GenBank/DDBJ whole genome shotgun (WGS) entry which is preliminary data.</text>
</comment>
<dbReference type="Pfam" id="PF06271">
    <property type="entry name" value="RDD"/>
    <property type="match status" value="1"/>
</dbReference>
<keyword evidence="2 6" id="KW-0812">Transmembrane</keyword>
<protein>
    <submittedName>
        <fullName evidence="8">RDD family protein</fullName>
    </submittedName>
</protein>
<organism evidence="8 9">
    <name type="scientific">Kocuria carniphila</name>
    <dbReference type="NCBI Taxonomy" id="262208"/>
    <lineage>
        <taxon>Bacteria</taxon>
        <taxon>Bacillati</taxon>
        <taxon>Actinomycetota</taxon>
        <taxon>Actinomycetes</taxon>
        <taxon>Micrococcales</taxon>
        <taxon>Micrococcaceae</taxon>
        <taxon>Kocuria</taxon>
    </lineage>
</organism>
<gene>
    <name evidence="8" type="ORF">VVR66_09385</name>
</gene>
<feature type="transmembrane region" description="Helical" evidence="6">
    <location>
        <begin position="20"/>
        <end position="44"/>
    </location>
</feature>
<accession>A0ABV3V2H9</accession>
<evidence type="ECO:0000256" key="5">
    <source>
        <dbReference type="SAM" id="MobiDB-lite"/>
    </source>
</evidence>
<evidence type="ECO:0000256" key="6">
    <source>
        <dbReference type="SAM" id="Phobius"/>
    </source>
</evidence>
<evidence type="ECO:0000313" key="9">
    <source>
        <dbReference type="Proteomes" id="UP001558481"/>
    </source>
</evidence>
<keyword evidence="4 6" id="KW-0472">Membrane</keyword>